<sequence>MGNKKNQRKSSRRAIDAGDAPASDDPYQLHTVAPEPEPEGDASDAASIDHNAEGAVPNRDHAPVQSIDERLADLRARIDAHLPSDLEDAEWDDNADEDQLYHPASDSESSLEESESDTERVAGINYEVVLPSGHVGSFMRSWDTTFERLLRRIGQELNVDESDVRVGYRLSIDPKGTLLRRLDAKLFPHMVERIAQYYSDQRAKVQRAKKRAGASAGSSKSKGKGKGKGKSKGKGKEKARVSETPRIKHLTVWIESLDQVKKVASKKRKKGDVSSGDEDRKLGPDFQTISALNLSLSCEKKKHKGRACYTLPNGDCRQLTVQEVSTWAIGIKQERASLHTPPPELKLLEGAPAARNQPSSSRMQPSPPLSHTHAYLPSGYAPYFSPLGIYPPWYGQPNPDALHPPSTIAPPPSNNQQSTTNAKEDSDLGDLDDNPARFPLIFDWLFEIELSNRSNGRNFMAHAEAFEDLGLRRIHEILAFSAEELADLCHMSIGQAKLLRRLVQTDVKKIQG</sequence>
<feature type="compositionally biased region" description="Basic residues" evidence="1">
    <location>
        <begin position="1"/>
        <end position="12"/>
    </location>
</feature>
<dbReference type="EMBL" id="KL198071">
    <property type="protein sequence ID" value="KDQ10082.1"/>
    <property type="molecule type" value="Genomic_DNA"/>
</dbReference>
<dbReference type="InParanoid" id="A0A067MDW4"/>
<reference evidence="3" key="1">
    <citation type="journal article" date="2014" name="Proc. Natl. Acad. Sci. U.S.A.">
        <title>Extensive sampling of basidiomycete genomes demonstrates inadequacy of the white-rot/brown-rot paradigm for wood decay fungi.</title>
        <authorList>
            <person name="Riley R."/>
            <person name="Salamov A.A."/>
            <person name="Brown D.W."/>
            <person name="Nagy L.G."/>
            <person name="Floudas D."/>
            <person name="Held B.W."/>
            <person name="Levasseur A."/>
            <person name="Lombard V."/>
            <person name="Morin E."/>
            <person name="Otillar R."/>
            <person name="Lindquist E.A."/>
            <person name="Sun H."/>
            <person name="LaButti K.M."/>
            <person name="Schmutz J."/>
            <person name="Jabbour D."/>
            <person name="Luo H."/>
            <person name="Baker S.E."/>
            <person name="Pisabarro A.G."/>
            <person name="Walton J.D."/>
            <person name="Blanchette R.A."/>
            <person name="Henrissat B."/>
            <person name="Martin F."/>
            <person name="Cullen D."/>
            <person name="Hibbett D.S."/>
            <person name="Grigoriev I.V."/>
        </authorList>
    </citation>
    <scope>NUCLEOTIDE SEQUENCE [LARGE SCALE GENOMIC DNA]</scope>
    <source>
        <strain evidence="3">FD-172 SS1</strain>
    </source>
</reference>
<evidence type="ECO:0008006" key="4">
    <source>
        <dbReference type="Google" id="ProtNLM"/>
    </source>
</evidence>
<dbReference type="OrthoDB" id="3060125at2759"/>
<feature type="region of interest" description="Disordered" evidence="1">
    <location>
        <begin position="264"/>
        <end position="284"/>
    </location>
</feature>
<protein>
    <recommendedName>
        <fullName evidence="4">SAM domain-containing protein</fullName>
    </recommendedName>
</protein>
<gene>
    <name evidence="2" type="ORF">BOTBODRAFT_47232</name>
</gene>
<keyword evidence="3" id="KW-1185">Reference proteome</keyword>
<proteinExistence type="predicted"/>
<evidence type="ECO:0000313" key="3">
    <source>
        <dbReference type="Proteomes" id="UP000027195"/>
    </source>
</evidence>
<organism evidence="2 3">
    <name type="scientific">Botryobasidium botryosum (strain FD-172 SS1)</name>
    <dbReference type="NCBI Taxonomy" id="930990"/>
    <lineage>
        <taxon>Eukaryota</taxon>
        <taxon>Fungi</taxon>
        <taxon>Dikarya</taxon>
        <taxon>Basidiomycota</taxon>
        <taxon>Agaricomycotina</taxon>
        <taxon>Agaricomycetes</taxon>
        <taxon>Cantharellales</taxon>
        <taxon>Botryobasidiaceae</taxon>
        <taxon>Botryobasidium</taxon>
    </lineage>
</organism>
<feature type="region of interest" description="Disordered" evidence="1">
    <location>
        <begin position="400"/>
        <end position="430"/>
    </location>
</feature>
<name>A0A067MDW4_BOTB1</name>
<dbReference type="HOGENOM" id="CLU_532072_0_0_1"/>
<dbReference type="AlphaFoldDB" id="A0A067MDW4"/>
<dbReference type="Proteomes" id="UP000027195">
    <property type="component" value="Unassembled WGS sequence"/>
</dbReference>
<feature type="region of interest" description="Disordered" evidence="1">
    <location>
        <begin position="98"/>
        <end position="118"/>
    </location>
</feature>
<feature type="region of interest" description="Disordered" evidence="1">
    <location>
        <begin position="1"/>
        <end position="66"/>
    </location>
</feature>
<feature type="region of interest" description="Disordered" evidence="1">
    <location>
        <begin position="205"/>
        <end position="242"/>
    </location>
</feature>
<accession>A0A067MDW4</accession>
<evidence type="ECO:0000256" key="1">
    <source>
        <dbReference type="SAM" id="MobiDB-lite"/>
    </source>
</evidence>
<feature type="compositionally biased region" description="Basic residues" evidence="1">
    <location>
        <begin position="221"/>
        <end position="233"/>
    </location>
</feature>
<evidence type="ECO:0000313" key="2">
    <source>
        <dbReference type="EMBL" id="KDQ10082.1"/>
    </source>
</evidence>